<evidence type="ECO:0000313" key="2">
    <source>
        <dbReference type="EMBL" id="TKY86269.1"/>
    </source>
</evidence>
<accession>A0A4V6YEM2</accession>
<organism evidence="2 3">
    <name type="scientific">Sporisorium graminicola</name>
    <dbReference type="NCBI Taxonomy" id="280036"/>
    <lineage>
        <taxon>Eukaryota</taxon>
        <taxon>Fungi</taxon>
        <taxon>Dikarya</taxon>
        <taxon>Basidiomycota</taxon>
        <taxon>Ustilaginomycotina</taxon>
        <taxon>Ustilaginomycetes</taxon>
        <taxon>Ustilaginales</taxon>
        <taxon>Ustilaginaceae</taxon>
        <taxon>Sporisorium</taxon>
    </lineage>
</organism>
<protein>
    <submittedName>
        <fullName evidence="2">Uncharacterized protein</fullName>
    </submittedName>
</protein>
<name>A0A4V6YEM2_9BASI</name>
<dbReference type="EMBL" id="SRRM01000018">
    <property type="protein sequence ID" value="TKY86269.1"/>
    <property type="molecule type" value="Genomic_DNA"/>
</dbReference>
<sequence length="157" mass="17516">MRASTLLSHLLVTLLFASTTARPIHPFHPFLSKQKLKARQFEEELAAAAEDSVELFDAPRVHDSTEQVHQRTEQHNVTTSSILAAIREKEEAVTLQRTHRLPLASSGEGEFSYYRESQGVGMYSQQNGRGSDRIAGYLVDGRQSGFGRYRVGDAANQ</sequence>
<feature type="chain" id="PRO_5020367949" evidence="1">
    <location>
        <begin position="22"/>
        <end position="157"/>
    </location>
</feature>
<reference evidence="2 3" key="1">
    <citation type="submission" date="2019-05" db="EMBL/GenBank/DDBJ databases">
        <title>Sporisorium graminicola CBS 10092 draft sequencing and annotation.</title>
        <authorList>
            <person name="Solano-Gonzalez S."/>
            <person name="Caddick M.X."/>
            <person name="Darby A."/>
        </authorList>
    </citation>
    <scope>NUCLEOTIDE SEQUENCE [LARGE SCALE GENOMIC DNA]</scope>
    <source>
        <strain evidence="2 3">CBS 10092</strain>
    </source>
</reference>
<dbReference type="GeneID" id="40727989"/>
<keyword evidence="3" id="KW-1185">Reference proteome</keyword>
<dbReference type="Proteomes" id="UP000306050">
    <property type="component" value="Chromosome SGRAM_5"/>
</dbReference>
<comment type="caution">
    <text evidence="2">The sequence shown here is derived from an EMBL/GenBank/DDBJ whole genome shotgun (WGS) entry which is preliminary data.</text>
</comment>
<feature type="signal peptide" evidence="1">
    <location>
        <begin position="1"/>
        <end position="21"/>
    </location>
</feature>
<gene>
    <name evidence="2" type="ORF">EX895_005094</name>
</gene>
<dbReference type="KEGG" id="sgra:EX895_005094"/>
<dbReference type="OrthoDB" id="2556705at2759"/>
<proteinExistence type="predicted"/>
<evidence type="ECO:0000313" key="3">
    <source>
        <dbReference type="Proteomes" id="UP000306050"/>
    </source>
</evidence>
<evidence type="ECO:0000256" key="1">
    <source>
        <dbReference type="SAM" id="SignalP"/>
    </source>
</evidence>
<keyword evidence="1" id="KW-0732">Signal</keyword>
<dbReference type="RefSeq" id="XP_029738254.1">
    <property type="nucleotide sequence ID" value="XM_029885688.1"/>
</dbReference>
<dbReference type="AlphaFoldDB" id="A0A4V6YEM2"/>